<keyword evidence="5" id="KW-1185">Reference proteome</keyword>
<dbReference type="Pfam" id="PF00534">
    <property type="entry name" value="Glycos_transf_1"/>
    <property type="match status" value="1"/>
</dbReference>
<dbReference type="PANTHER" id="PTHR46401">
    <property type="entry name" value="GLYCOSYLTRANSFERASE WBBK-RELATED"/>
    <property type="match status" value="1"/>
</dbReference>
<feature type="domain" description="Glycosyl transferase family 1" evidence="2">
    <location>
        <begin position="256"/>
        <end position="350"/>
    </location>
</feature>
<accession>A0A368K6U6</accession>
<dbReference type="CDD" id="cd03801">
    <property type="entry name" value="GT4_PimA-like"/>
    <property type="match status" value="1"/>
</dbReference>
<sequence length="385" mass="42389">MSLSALHDGKSRHSAAHTRRPAELRVLMTVDAVGGVWRYAMDCAEALREFGISTLFAGLGPQPGPEQRHEAERIGELIWLDQPLDWMTDDEAALETLPSTLEQLVESHRIDILHLNLPSQAAGLKRDIPVVTVSHSCLVTWWETMRTGPLPRHWHWHRSRNAKGFARADAIVAPSWSHANVLTHCYGPLPRMSVVPNGSAATFAYGKKQPFVFAAGRWWDDGKNVSVLDAAAEKSSWPIQLAGPLGGPNGQTIVLQHAQSLGSLPHSEVLDLVRRAGILVSPSLYEPFGLAALEGARARTALILSDIPVYRELWDEAAIFFDPAKPDQLVEAIALLAGDADLRSRMGERAWTRSLDLTPDNQARRMAAIYRELAPNMARQSVSEA</sequence>
<protein>
    <submittedName>
        <fullName evidence="4">Glycosyltransferase</fullName>
    </submittedName>
</protein>
<dbReference type="RefSeq" id="WP_114439552.1">
    <property type="nucleotide sequence ID" value="NZ_QOZG01000002.1"/>
</dbReference>
<dbReference type="AlphaFoldDB" id="A0A368K6U6"/>
<dbReference type="Pfam" id="PF13439">
    <property type="entry name" value="Glyco_transf_4"/>
    <property type="match status" value="1"/>
</dbReference>
<dbReference type="SUPFAM" id="SSF53756">
    <property type="entry name" value="UDP-Glycosyltransferase/glycogen phosphorylase"/>
    <property type="match status" value="1"/>
</dbReference>
<dbReference type="OrthoDB" id="7847955at2"/>
<dbReference type="GO" id="GO:0016757">
    <property type="term" value="F:glycosyltransferase activity"/>
    <property type="evidence" value="ECO:0007669"/>
    <property type="project" value="InterPro"/>
</dbReference>
<keyword evidence="1 4" id="KW-0808">Transferase</keyword>
<proteinExistence type="predicted"/>
<dbReference type="InterPro" id="IPR001296">
    <property type="entry name" value="Glyco_trans_1"/>
</dbReference>
<evidence type="ECO:0000313" key="4">
    <source>
        <dbReference type="EMBL" id="RCS25108.1"/>
    </source>
</evidence>
<feature type="domain" description="Glycosyltransferase subfamily 4-like N-terminal" evidence="3">
    <location>
        <begin position="33"/>
        <end position="198"/>
    </location>
</feature>
<dbReference type="PANTHER" id="PTHR46401:SF2">
    <property type="entry name" value="GLYCOSYLTRANSFERASE WBBK-RELATED"/>
    <property type="match status" value="1"/>
</dbReference>
<gene>
    <name evidence="4" type="ORF">DUT91_06690</name>
</gene>
<dbReference type="Gene3D" id="3.40.50.2000">
    <property type="entry name" value="Glycogen Phosphorylase B"/>
    <property type="match status" value="2"/>
</dbReference>
<reference evidence="4 5" key="1">
    <citation type="submission" date="2018-07" db="EMBL/GenBank/DDBJ databases">
        <title>The draft genome of Phyllobacterium salinisoli.</title>
        <authorList>
            <person name="Liu L."/>
            <person name="Li L."/>
            <person name="Zhang X."/>
            <person name="Liang L."/>
        </authorList>
    </citation>
    <scope>NUCLEOTIDE SEQUENCE [LARGE SCALE GENOMIC DNA]</scope>
    <source>
        <strain evidence="4 5">LLAN61</strain>
    </source>
</reference>
<evidence type="ECO:0000256" key="1">
    <source>
        <dbReference type="ARBA" id="ARBA00022679"/>
    </source>
</evidence>
<dbReference type="Proteomes" id="UP000253420">
    <property type="component" value="Unassembled WGS sequence"/>
</dbReference>
<dbReference type="EMBL" id="QOZG01000002">
    <property type="protein sequence ID" value="RCS25108.1"/>
    <property type="molecule type" value="Genomic_DNA"/>
</dbReference>
<evidence type="ECO:0000259" key="2">
    <source>
        <dbReference type="Pfam" id="PF00534"/>
    </source>
</evidence>
<evidence type="ECO:0000259" key="3">
    <source>
        <dbReference type="Pfam" id="PF13439"/>
    </source>
</evidence>
<name>A0A368K6U6_9HYPH</name>
<organism evidence="4 5">
    <name type="scientific">Phyllobacterium salinisoli</name>
    <dbReference type="NCBI Taxonomy" id="1899321"/>
    <lineage>
        <taxon>Bacteria</taxon>
        <taxon>Pseudomonadati</taxon>
        <taxon>Pseudomonadota</taxon>
        <taxon>Alphaproteobacteria</taxon>
        <taxon>Hyphomicrobiales</taxon>
        <taxon>Phyllobacteriaceae</taxon>
        <taxon>Phyllobacterium</taxon>
    </lineage>
</organism>
<comment type="caution">
    <text evidence="4">The sequence shown here is derived from an EMBL/GenBank/DDBJ whole genome shotgun (WGS) entry which is preliminary data.</text>
</comment>
<dbReference type="InterPro" id="IPR028098">
    <property type="entry name" value="Glyco_trans_4-like_N"/>
</dbReference>
<evidence type="ECO:0000313" key="5">
    <source>
        <dbReference type="Proteomes" id="UP000253420"/>
    </source>
</evidence>
<dbReference type="GO" id="GO:0009103">
    <property type="term" value="P:lipopolysaccharide biosynthetic process"/>
    <property type="evidence" value="ECO:0007669"/>
    <property type="project" value="TreeGrafter"/>
</dbReference>